<dbReference type="OrthoDB" id="1489248at2"/>
<proteinExistence type="predicted"/>
<accession>A0A3L9Z156</accession>
<evidence type="ECO:0000313" key="2">
    <source>
        <dbReference type="Proteomes" id="UP000271339"/>
    </source>
</evidence>
<dbReference type="Proteomes" id="UP000271339">
    <property type="component" value="Unassembled WGS sequence"/>
</dbReference>
<gene>
    <name evidence="1" type="ORF">BXY75_0664</name>
</gene>
<name>A0A3L9Z156_9FLAO</name>
<dbReference type="InterPro" id="IPR045444">
    <property type="entry name" value="DUF6503"/>
</dbReference>
<organism evidence="1 2">
    <name type="scientific">Ulvibacter antarcticus</name>
    <dbReference type="NCBI Taxonomy" id="442714"/>
    <lineage>
        <taxon>Bacteria</taxon>
        <taxon>Pseudomonadati</taxon>
        <taxon>Bacteroidota</taxon>
        <taxon>Flavobacteriia</taxon>
        <taxon>Flavobacteriales</taxon>
        <taxon>Flavobacteriaceae</taxon>
        <taxon>Ulvibacter</taxon>
    </lineage>
</organism>
<sequence length="239" mass="27559">MLFRSLILSLLLFPFVVISQELSANDLLDKAIAYHDPFGNWESFSGTLLISSETPEKPSRLSEVQIDLPKQYFYMKAVRDTKTTEYSITADQCEIAFNGETDPSEAIKKENNLSCERANLFKNYYTYLYGLPMKLKDPGTIISEKVLRKKFKGKEYLVLQAGYDEGVGNDVWYFYFNPENYAMEIYQFFKGDPSGKGKDAGEYILLIEETVVEGIKMPKNRAWYYNKDDQYLGTDSIKN</sequence>
<reference evidence="1 2" key="1">
    <citation type="submission" date="2018-10" db="EMBL/GenBank/DDBJ databases">
        <title>Genomic Encyclopedia of Archaeal and Bacterial Type Strains, Phase II (KMG-II): from individual species to whole genera.</title>
        <authorList>
            <person name="Goeker M."/>
        </authorList>
    </citation>
    <scope>NUCLEOTIDE SEQUENCE [LARGE SCALE GENOMIC DNA]</scope>
    <source>
        <strain evidence="1 2">DSM 23424</strain>
    </source>
</reference>
<evidence type="ECO:0000313" key="1">
    <source>
        <dbReference type="EMBL" id="RMA66244.1"/>
    </source>
</evidence>
<comment type="caution">
    <text evidence="1">The sequence shown here is derived from an EMBL/GenBank/DDBJ whole genome shotgun (WGS) entry which is preliminary data.</text>
</comment>
<dbReference type="AlphaFoldDB" id="A0A3L9Z156"/>
<keyword evidence="2" id="KW-1185">Reference proteome</keyword>
<protein>
    <submittedName>
        <fullName evidence="1">Uncharacterized protein</fullName>
    </submittedName>
</protein>
<dbReference type="RefSeq" id="WP_121906251.1">
    <property type="nucleotide sequence ID" value="NZ_REFC01000011.1"/>
</dbReference>
<dbReference type="EMBL" id="REFC01000011">
    <property type="protein sequence ID" value="RMA66244.1"/>
    <property type="molecule type" value="Genomic_DNA"/>
</dbReference>
<dbReference type="Pfam" id="PF20113">
    <property type="entry name" value="DUF6503"/>
    <property type="match status" value="1"/>
</dbReference>